<dbReference type="AlphaFoldDB" id="A0AAD1YTK4"/>
<gene>
    <name evidence="3" type="ORF">FPE_LOCUS4458</name>
</gene>
<name>A0AAD1YTK4_9LAMI</name>
<evidence type="ECO:0000313" key="3">
    <source>
        <dbReference type="EMBL" id="CAI9757028.1"/>
    </source>
</evidence>
<dbReference type="EMBL" id="OU503037">
    <property type="protein sequence ID" value="CAI9757028.1"/>
    <property type="molecule type" value="Genomic_DNA"/>
</dbReference>
<organism evidence="3 4">
    <name type="scientific">Fraxinus pennsylvanica</name>
    <dbReference type="NCBI Taxonomy" id="56036"/>
    <lineage>
        <taxon>Eukaryota</taxon>
        <taxon>Viridiplantae</taxon>
        <taxon>Streptophyta</taxon>
        <taxon>Embryophyta</taxon>
        <taxon>Tracheophyta</taxon>
        <taxon>Spermatophyta</taxon>
        <taxon>Magnoliopsida</taxon>
        <taxon>eudicotyledons</taxon>
        <taxon>Gunneridae</taxon>
        <taxon>Pentapetalae</taxon>
        <taxon>asterids</taxon>
        <taxon>lamiids</taxon>
        <taxon>Lamiales</taxon>
        <taxon>Oleaceae</taxon>
        <taxon>Oleeae</taxon>
        <taxon>Fraxinus</taxon>
    </lineage>
</organism>
<keyword evidence="4" id="KW-1185">Reference proteome</keyword>
<sequence length="118" mass="12764">MPNDPRSKYVPGVEIPNRPAGQRPATASPPDVSNFTNIVLGMLNGFVPMLHGFSNASGFGDTPRYQFGNADSFHGTSDHVCRETGQAHQANDGLHADKTLKKLLLFIFVLAVLALFLL</sequence>
<accession>A0AAD1YTK4</accession>
<evidence type="ECO:0000313" key="4">
    <source>
        <dbReference type="Proteomes" id="UP000834106"/>
    </source>
</evidence>
<keyword evidence="2" id="KW-1133">Transmembrane helix</keyword>
<evidence type="ECO:0000256" key="2">
    <source>
        <dbReference type="SAM" id="Phobius"/>
    </source>
</evidence>
<protein>
    <submittedName>
        <fullName evidence="3">Uncharacterized protein</fullName>
    </submittedName>
</protein>
<proteinExistence type="predicted"/>
<keyword evidence="2" id="KW-0812">Transmembrane</keyword>
<feature type="transmembrane region" description="Helical" evidence="2">
    <location>
        <begin position="99"/>
        <end position="117"/>
    </location>
</feature>
<dbReference type="Proteomes" id="UP000834106">
    <property type="component" value="Chromosome 2"/>
</dbReference>
<reference evidence="3" key="1">
    <citation type="submission" date="2023-05" db="EMBL/GenBank/DDBJ databases">
        <authorList>
            <person name="Huff M."/>
        </authorList>
    </citation>
    <scope>NUCLEOTIDE SEQUENCE</scope>
</reference>
<evidence type="ECO:0000256" key="1">
    <source>
        <dbReference type="SAM" id="MobiDB-lite"/>
    </source>
</evidence>
<feature type="region of interest" description="Disordered" evidence="1">
    <location>
        <begin position="1"/>
        <end position="29"/>
    </location>
</feature>
<keyword evidence="2" id="KW-0472">Membrane</keyword>